<dbReference type="InterPro" id="IPR001451">
    <property type="entry name" value="Hexapep"/>
</dbReference>
<dbReference type="Pfam" id="PF00132">
    <property type="entry name" value="Hexapep"/>
    <property type="match status" value="1"/>
</dbReference>
<dbReference type="CDD" id="cd04645">
    <property type="entry name" value="LbH_gamma_CA_like"/>
    <property type="match status" value="1"/>
</dbReference>
<reference evidence="1 2" key="1">
    <citation type="journal article" date="2018" name="Elife">
        <title>Discovery and characterization of a prevalent human gut bacterial enzyme sufficient for the inactivation of a family of plant toxins.</title>
        <authorList>
            <person name="Koppel N."/>
            <person name="Bisanz J.E."/>
            <person name="Pandelia M.E."/>
            <person name="Turnbaugh P.J."/>
            <person name="Balskus E.P."/>
        </authorList>
    </citation>
    <scope>NUCLEOTIDE SEQUENCE [LARGE SCALE GENOMIC DNA]</scope>
    <source>
        <strain evidence="1 2">OB21 GAM 11</strain>
    </source>
</reference>
<comment type="caution">
    <text evidence="1">The sequence shown here is derived from an EMBL/GenBank/DDBJ whole genome shotgun (WGS) entry which is preliminary data.</text>
</comment>
<dbReference type="RefSeq" id="WP_114540276.1">
    <property type="nucleotide sequence ID" value="NZ_PPUT01000003.1"/>
</dbReference>
<dbReference type="Proteomes" id="UP000253805">
    <property type="component" value="Unassembled WGS sequence"/>
</dbReference>
<organism evidence="1 2">
    <name type="scientific">Adlercreutzia equolifaciens subsp. celatus</name>
    <dbReference type="NCBI Taxonomy" id="394340"/>
    <lineage>
        <taxon>Bacteria</taxon>
        <taxon>Bacillati</taxon>
        <taxon>Actinomycetota</taxon>
        <taxon>Coriobacteriia</taxon>
        <taxon>Eggerthellales</taxon>
        <taxon>Eggerthellaceae</taxon>
        <taxon>Adlercreutzia</taxon>
    </lineage>
</organism>
<dbReference type="InterPro" id="IPR047324">
    <property type="entry name" value="LbH_gamma_CA-like"/>
</dbReference>
<gene>
    <name evidence="1" type="ORF">C1850_02325</name>
</gene>
<dbReference type="Gene3D" id="2.160.10.10">
    <property type="entry name" value="Hexapeptide repeat proteins"/>
    <property type="match status" value="1"/>
</dbReference>
<evidence type="ECO:0000313" key="1">
    <source>
        <dbReference type="EMBL" id="RDC46430.1"/>
    </source>
</evidence>
<proteinExistence type="predicted"/>
<dbReference type="AlphaFoldDB" id="A0A369P2K7"/>
<sequence>MDYRQVTVHPESHIAPNATLVGHVEVAKDATILFNATLRGDYGSRIVVGEGSNVQENSCLHLDYNQDCIVGRGVTIGHGAVVHGCTLGDNVLVGMGAVVMNGAVIGANSLVAAGALVTEGMQVPEGSLVVGVPAKVRRALTEEEIAGNREAAEGYAVIGRDLAEQGILYWGADIPADARTIALARD</sequence>
<name>A0A369P2K7_9ACTN</name>
<dbReference type="EMBL" id="PPUT01000003">
    <property type="protein sequence ID" value="RDC46430.1"/>
    <property type="molecule type" value="Genomic_DNA"/>
</dbReference>
<dbReference type="PANTHER" id="PTHR13061:SF29">
    <property type="entry name" value="GAMMA CARBONIC ANHYDRASE-LIKE 1, MITOCHONDRIAL-RELATED"/>
    <property type="match status" value="1"/>
</dbReference>
<dbReference type="SUPFAM" id="SSF51161">
    <property type="entry name" value="Trimeric LpxA-like enzymes"/>
    <property type="match status" value="1"/>
</dbReference>
<dbReference type="InterPro" id="IPR011004">
    <property type="entry name" value="Trimer_LpxA-like_sf"/>
</dbReference>
<evidence type="ECO:0000313" key="2">
    <source>
        <dbReference type="Proteomes" id="UP000253805"/>
    </source>
</evidence>
<dbReference type="PANTHER" id="PTHR13061">
    <property type="entry name" value="DYNACTIN SUBUNIT P25"/>
    <property type="match status" value="1"/>
</dbReference>
<protein>
    <submittedName>
        <fullName evidence="1">Gamma carbonic anhydrase family protein</fullName>
    </submittedName>
</protein>
<accession>A0A369P2K7</accession>
<dbReference type="InterPro" id="IPR050484">
    <property type="entry name" value="Transf_Hexapept/Carb_Anhydrase"/>
</dbReference>